<accession>A0A9R1XIM6</accession>
<sequence>MVVTKTCRPQLGSKIMARLQNRPVCGDMFRKSCFVDLQELLFLIGNYWVYIDVKTSCLVTSLQFEEYFPPNSGFAEFRKCVVPFVPLSHSVRVVDVMHVADAVRVSLLYMLEQGFLGKYSRQPVTDKHMAFVSNLDEFNMCLWGRVIWDFTYRKLYTMLDNIEEHLNPDAPRVSNRHTYTLQGFVYSFKDLP</sequence>
<keyword evidence="2" id="KW-1185">Reference proteome</keyword>
<evidence type="ECO:0008006" key="3">
    <source>
        <dbReference type="Google" id="ProtNLM"/>
    </source>
</evidence>
<evidence type="ECO:0000313" key="2">
    <source>
        <dbReference type="Proteomes" id="UP000235145"/>
    </source>
</evidence>
<dbReference type="PANTHER" id="PTHR48449:SF1">
    <property type="entry name" value="DUF1985 DOMAIN-CONTAINING PROTEIN"/>
    <property type="match status" value="1"/>
</dbReference>
<comment type="caution">
    <text evidence="1">The sequence shown here is derived from an EMBL/GenBank/DDBJ whole genome shotgun (WGS) entry which is preliminary data.</text>
</comment>
<organism evidence="1 2">
    <name type="scientific">Lactuca sativa</name>
    <name type="common">Garden lettuce</name>
    <dbReference type="NCBI Taxonomy" id="4236"/>
    <lineage>
        <taxon>Eukaryota</taxon>
        <taxon>Viridiplantae</taxon>
        <taxon>Streptophyta</taxon>
        <taxon>Embryophyta</taxon>
        <taxon>Tracheophyta</taxon>
        <taxon>Spermatophyta</taxon>
        <taxon>Magnoliopsida</taxon>
        <taxon>eudicotyledons</taxon>
        <taxon>Gunneridae</taxon>
        <taxon>Pentapetalae</taxon>
        <taxon>asterids</taxon>
        <taxon>campanulids</taxon>
        <taxon>Asterales</taxon>
        <taxon>Asteraceae</taxon>
        <taxon>Cichorioideae</taxon>
        <taxon>Cichorieae</taxon>
        <taxon>Lactucinae</taxon>
        <taxon>Lactuca</taxon>
    </lineage>
</organism>
<dbReference type="PANTHER" id="PTHR48449">
    <property type="entry name" value="DUF1985 DOMAIN-CONTAINING PROTEIN"/>
    <property type="match status" value="1"/>
</dbReference>
<dbReference type="AlphaFoldDB" id="A0A9R1XIM6"/>
<protein>
    <recommendedName>
        <fullName evidence="3">DUF1985 domain-containing protein</fullName>
    </recommendedName>
</protein>
<name>A0A9R1XIM6_LACSA</name>
<proteinExistence type="predicted"/>
<evidence type="ECO:0000313" key="1">
    <source>
        <dbReference type="EMBL" id="KAJ0214491.1"/>
    </source>
</evidence>
<dbReference type="EMBL" id="NBSK02000004">
    <property type="protein sequence ID" value="KAJ0214491.1"/>
    <property type="molecule type" value="Genomic_DNA"/>
</dbReference>
<reference evidence="1 2" key="1">
    <citation type="journal article" date="2017" name="Nat. Commun.">
        <title>Genome assembly with in vitro proximity ligation data and whole-genome triplication in lettuce.</title>
        <authorList>
            <person name="Reyes-Chin-Wo S."/>
            <person name="Wang Z."/>
            <person name="Yang X."/>
            <person name="Kozik A."/>
            <person name="Arikit S."/>
            <person name="Song C."/>
            <person name="Xia L."/>
            <person name="Froenicke L."/>
            <person name="Lavelle D.O."/>
            <person name="Truco M.J."/>
            <person name="Xia R."/>
            <person name="Zhu S."/>
            <person name="Xu C."/>
            <person name="Xu H."/>
            <person name="Xu X."/>
            <person name="Cox K."/>
            <person name="Korf I."/>
            <person name="Meyers B.C."/>
            <person name="Michelmore R.W."/>
        </authorList>
    </citation>
    <scope>NUCLEOTIDE SEQUENCE [LARGE SCALE GENOMIC DNA]</scope>
    <source>
        <strain evidence="2">cv. Salinas</strain>
        <tissue evidence="1">Seedlings</tissue>
    </source>
</reference>
<gene>
    <name evidence="1" type="ORF">LSAT_V11C400216210</name>
</gene>
<dbReference type="Proteomes" id="UP000235145">
    <property type="component" value="Unassembled WGS sequence"/>
</dbReference>